<accession>X0S2C3</accession>
<protein>
    <submittedName>
        <fullName evidence="1">Uncharacterized protein</fullName>
    </submittedName>
</protein>
<sequence>YKWAYNGLIAGTDPVAVDTVCLRIIMEKRKLMKGEPWPLSPPPLCVAAADKDYGLGTSNWDNIKVENYGWEEELLLG</sequence>
<organism evidence="1">
    <name type="scientific">marine sediment metagenome</name>
    <dbReference type="NCBI Taxonomy" id="412755"/>
    <lineage>
        <taxon>unclassified sequences</taxon>
        <taxon>metagenomes</taxon>
        <taxon>ecological metagenomes</taxon>
    </lineage>
</organism>
<dbReference type="AlphaFoldDB" id="X0S2C3"/>
<reference evidence="1" key="1">
    <citation type="journal article" date="2014" name="Front. Microbiol.">
        <title>High frequency of phylogenetically diverse reductive dehalogenase-homologous genes in deep subseafloor sedimentary metagenomes.</title>
        <authorList>
            <person name="Kawai M."/>
            <person name="Futagami T."/>
            <person name="Toyoda A."/>
            <person name="Takaki Y."/>
            <person name="Nishi S."/>
            <person name="Hori S."/>
            <person name="Arai W."/>
            <person name="Tsubouchi T."/>
            <person name="Morono Y."/>
            <person name="Uchiyama I."/>
            <person name="Ito T."/>
            <person name="Fujiyama A."/>
            <person name="Inagaki F."/>
            <person name="Takami H."/>
        </authorList>
    </citation>
    <scope>NUCLEOTIDE SEQUENCE</scope>
    <source>
        <strain evidence="1">Expedition CK06-06</strain>
    </source>
</reference>
<gene>
    <name evidence="1" type="ORF">S01H1_07608</name>
</gene>
<evidence type="ECO:0000313" key="1">
    <source>
        <dbReference type="EMBL" id="GAF70077.1"/>
    </source>
</evidence>
<proteinExistence type="predicted"/>
<name>X0S2C3_9ZZZZ</name>
<comment type="caution">
    <text evidence="1">The sequence shown here is derived from an EMBL/GenBank/DDBJ whole genome shotgun (WGS) entry which is preliminary data.</text>
</comment>
<feature type="non-terminal residue" evidence="1">
    <location>
        <position position="1"/>
    </location>
</feature>
<dbReference type="EMBL" id="BARS01003914">
    <property type="protein sequence ID" value="GAF70077.1"/>
    <property type="molecule type" value="Genomic_DNA"/>
</dbReference>